<feature type="chain" id="PRO_5002850503" evidence="1">
    <location>
        <begin position="24"/>
        <end position="53"/>
    </location>
</feature>
<evidence type="ECO:0000313" key="2">
    <source>
        <dbReference type="EMBL" id="ACG44537.1"/>
    </source>
</evidence>
<proteinExistence type="evidence at transcript level"/>
<dbReference type="EMBL" id="EU972419">
    <property type="protein sequence ID" value="ACG44537.1"/>
    <property type="molecule type" value="mRNA"/>
</dbReference>
<accession>B6U5A4</accession>
<organism evidence="2">
    <name type="scientific">Zea mays</name>
    <name type="common">Maize</name>
    <dbReference type="NCBI Taxonomy" id="4577"/>
    <lineage>
        <taxon>Eukaryota</taxon>
        <taxon>Viridiplantae</taxon>
        <taxon>Streptophyta</taxon>
        <taxon>Embryophyta</taxon>
        <taxon>Tracheophyta</taxon>
        <taxon>Spermatophyta</taxon>
        <taxon>Magnoliopsida</taxon>
        <taxon>Liliopsida</taxon>
        <taxon>Poales</taxon>
        <taxon>Poaceae</taxon>
        <taxon>PACMAD clade</taxon>
        <taxon>Panicoideae</taxon>
        <taxon>Andropogonodae</taxon>
        <taxon>Andropogoneae</taxon>
        <taxon>Tripsacinae</taxon>
        <taxon>Zea</taxon>
    </lineage>
</organism>
<dbReference type="AlphaFoldDB" id="B6U5A4"/>
<protein>
    <submittedName>
        <fullName evidence="2">Uncharacterized protein</fullName>
    </submittedName>
</protein>
<name>B6U5A4_MAIZE</name>
<evidence type="ECO:0000256" key="1">
    <source>
        <dbReference type="SAM" id="SignalP"/>
    </source>
</evidence>
<sequence>MTINTSPCVASFVFISFVHFCFALQVEEDGSIVKIRHEEKLDDYMKFFDGLPA</sequence>
<feature type="signal peptide" evidence="1">
    <location>
        <begin position="1"/>
        <end position="23"/>
    </location>
</feature>
<keyword evidence="1" id="KW-0732">Signal</keyword>
<reference evidence="2" key="1">
    <citation type="journal article" date="2009" name="Plant Mol. Biol.">
        <title>Insights into corn genes derived from large-scale cDNA sequencing.</title>
        <authorList>
            <person name="Alexandrov N.N."/>
            <person name="Brover V.V."/>
            <person name="Freidin S."/>
            <person name="Troukhan M.E."/>
            <person name="Tatarinova T.V."/>
            <person name="Zhang H."/>
            <person name="Swaller T.J."/>
            <person name="Lu Y.P."/>
            <person name="Bouck J."/>
            <person name="Flavell R.B."/>
            <person name="Feldmann K.A."/>
        </authorList>
    </citation>
    <scope>NUCLEOTIDE SEQUENCE</scope>
</reference>